<dbReference type="GeneID" id="40305404"/>
<organism evidence="2 3">
    <name type="scientific">Besnoitia besnoiti</name>
    <name type="common">Apicomplexan protozoan</name>
    <dbReference type="NCBI Taxonomy" id="94643"/>
    <lineage>
        <taxon>Eukaryota</taxon>
        <taxon>Sar</taxon>
        <taxon>Alveolata</taxon>
        <taxon>Apicomplexa</taxon>
        <taxon>Conoidasida</taxon>
        <taxon>Coccidia</taxon>
        <taxon>Eucoccidiorida</taxon>
        <taxon>Eimeriorina</taxon>
        <taxon>Sarcocystidae</taxon>
        <taxon>Besnoitia</taxon>
    </lineage>
</organism>
<feature type="region of interest" description="Disordered" evidence="1">
    <location>
        <begin position="721"/>
        <end position="742"/>
    </location>
</feature>
<comment type="caution">
    <text evidence="2">The sequence shown here is derived from an EMBL/GenBank/DDBJ whole genome shotgun (WGS) entry which is preliminary data.</text>
</comment>
<name>A0A2A9MQ06_BESBE</name>
<evidence type="ECO:0000256" key="1">
    <source>
        <dbReference type="SAM" id="MobiDB-lite"/>
    </source>
</evidence>
<evidence type="ECO:0000313" key="2">
    <source>
        <dbReference type="EMBL" id="PFH38000.1"/>
    </source>
</evidence>
<reference evidence="2 3" key="1">
    <citation type="submission" date="2017-09" db="EMBL/GenBank/DDBJ databases">
        <title>Genome sequencing of Besnoitia besnoiti strain Bb-Ger1.</title>
        <authorList>
            <person name="Schares G."/>
            <person name="Venepally P."/>
            <person name="Lorenzi H.A."/>
        </authorList>
    </citation>
    <scope>NUCLEOTIDE SEQUENCE [LARGE SCALE GENOMIC DNA]</scope>
    <source>
        <strain evidence="2 3">Bb-Ger1</strain>
    </source>
</reference>
<gene>
    <name evidence="2" type="ORF">BESB_003410</name>
</gene>
<dbReference type="EMBL" id="NWUJ01000001">
    <property type="protein sequence ID" value="PFH38000.1"/>
    <property type="molecule type" value="Genomic_DNA"/>
</dbReference>
<keyword evidence="3" id="KW-1185">Reference proteome</keyword>
<proteinExistence type="predicted"/>
<accession>A0A2A9MQ06</accession>
<dbReference type="AlphaFoldDB" id="A0A2A9MQ06"/>
<dbReference type="VEuPathDB" id="ToxoDB:BESB_003410"/>
<dbReference type="OrthoDB" id="332380at2759"/>
<evidence type="ECO:0000313" key="3">
    <source>
        <dbReference type="Proteomes" id="UP000224006"/>
    </source>
</evidence>
<dbReference type="KEGG" id="bbes:BESB_003410"/>
<dbReference type="RefSeq" id="XP_029222009.1">
    <property type="nucleotide sequence ID" value="XM_029359096.1"/>
</dbReference>
<dbReference type="Proteomes" id="UP000224006">
    <property type="component" value="Chromosome I"/>
</dbReference>
<feature type="region of interest" description="Disordered" evidence="1">
    <location>
        <begin position="82"/>
        <end position="137"/>
    </location>
</feature>
<feature type="region of interest" description="Disordered" evidence="1">
    <location>
        <begin position="249"/>
        <end position="281"/>
    </location>
</feature>
<sequence length="822" mass="88406">MRRKLLPFLRREERRSQTLEAAAARAVCPRCRTAACSSRGPRRPPQARFCPSLSPPLASPAACSPPSLLPSPLCASILLSQPASSPSRAPRRLASSGRRDSQARACASTQSEQRLASGALASPAPTDPLSPLCAPLDARPSPRSSSCASASSAAAALPSSRAPASSPAESSLGGAPVVFPFALCALSPIRLASRRAREAARREFDSLMQPRHPLVKAVQQSDTPRLPHYLKEFSLKQKDARDMWKAKAAASSPVHQAHAAASQAGKRAPRTSPTAIHPAHMDPPLVASTAAELARTRSGNDAMWAALIRRALQLRPLFEPKEIAILLNALSRTRRFPPELFQSFAPLIAQKLVYFNSSHLCMVLSAYAKSRVQPGSEFLAAVRQQLLHRLALREIQSPVELAMLVNALVKLKLCENRSLVERLAQHLRQRLAVEDFHVRELAVLASAFAAVDYANLALFSHIADAAVETVNEATPVELARLIHAFSSCSTSSAAAAFGGEGDAEAQEQLAQREQSRKKLEALLEVCVACAREKIAFMSPDELVLSANAVGQAYSVISSPALRLDVAALLANVRSLAVASLSLFTLSQISSLLFSFSRWRQPFPPADLLRVIDRLEALSALGTSAAIPAYSGFAVPGEREEEGDAASALAPTQISILYFLSVLLSSAPLAGASSATAASALKREEALRGARWLMNKWRPDFFAALASPAFTAAPAACAEEDARGAQSASTTPSSCKELDKTKRRAPPAVQHLLRLLEAFVALRDPEDQEEEQRFLRGLQGILPRIHFAIDSATASQFVLLLEVLRLPEEDDLVLVMKEKKKAL</sequence>
<protein>
    <recommendedName>
        <fullName evidence="4">RAP domain-containing protein</fullName>
    </recommendedName>
</protein>
<feature type="compositionally biased region" description="Low complexity" evidence="1">
    <location>
        <begin position="82"/>
        <end position="96"/>
    </location>
</feature>
<evidence type="ECO:0008006" key="4">
    <source>
        <dbReference type="Google" id="ProtNLM"/>
    </source>
</evidence>